<dbReference type="PROSITE" id="PS50600">
    <property type="entry name" value="ULP_PROTEASE"/>
    <property type="match status" value="1"/>
</dbReference>
<keyword evidence="2" id="KW-0645">Protease</keyword>
<evidence type="ECO:0000313" key="6">
    <source>
        <dbReference type="Proteomes" id="UP000887574"/>
    </source>
</evidence>
<feature type="region of interest" description="Disordered" evidence="4">
    <location>
        <begin position="231"/>
        <end position="277"/>
    </location>
</feature>
<dbReference type="SUPFAM" id="SSF54001">
    <property type="entry name" value="Cysteine proteinases"/>
    <property type="match status" value="1"/>
</dbReference>
<protein>
    <submittedName>
        <fullName evidence="7">Ubiquitin-like protease family profile domain-containing protein</fullName>
    </submittedName>
</protein>
<dbReference type="InterPro" id="IPR038765">
    <property type="entry name" value="Papain-like_cys_pep_sf"/>
</dbReference>
<feature type="compositionally biased region" description="Basic and acidic residues" evidence="4">
    <location>
        <begin position="248"/>
        <end position="263"/>
    </location>
</feature>
<keyword evidence="6" id="KW-1185">Reference proteome</keyword>
<dbReference type="WBParaSite" id="jg15076">
    <property type="protein sequence ID" value="jg15076"/>
    <property type="gene ID" value="jg15076"/>
</dbReference>
<feature type="compositionally biased region" description="Polar residues" evidence="4">
    <location>
        <begin position="231"/>
        <end position="243"/>
    </location>
</feature>
<keyword evidence="3" id="KW-0378">Hydrolase</keyword>
<evidence type="ECO:0000259" key="5">
    <source>
        <dbReference type="PROSITE" id="PS50600"/>
    </source>
</evidence>
<evidence type="ECO:0000256" key="4">
    <source>
        <dbReference type="SAM" id="MobiDB-lite"/>
    </source>
</evidence>
<dbReference type="GO" id="GO:0006508">
    <property type="term" value="P:proteolysis"/>
    <property type="evidence" value="ECO:0007669"/>
    <property type="project" value="UniProtKB-KW"/>
</dbReference>
<evidence type="ECO:0000256" key="3">
    <source>
        <dbReference type="ARBA" id="ARBA00022801"/>
    </source>
</evidence>
<evidence type="ECO:0000256" key="1">
    <source>
        <dbReference type="ARBA" id="ARBA00005234"/>
    </source>
</evidence>
<dbReference type="Proteomes" id="UP000887574">
    <property type="component" value="Unplaced"/>
</dbReference>
<organism evidence="6 7">
    <name type="scientific">Ditylenchus dipsaci</name>
    <dbReference type="NCBI Taxonomy" id="166011"/>
    <lineage>
        <taxon>Eukaryota</taxon>
        <taxon>Metazoa</taxon>
        <taxon>Ecdysozoa</taxon>
        <taxon>Nematoda</taxon>
        <taxon>Chromadorea</taxon>
        <taxon>Rhabditida</taxon>
        <taxon>Tylenchina</taxon>
        <taxon>Tylenchomorpha</taxon>
        <taxon>Sphaerularioidea</taxon>
        <taxon>Anguinidae</taxon>
        <taxon>Anguininae</taxon>
        <taxon>Ditylenchus</taxon>
    </lineage>
</organism>
<name>A0A915D3S6_9BILA</name>
<accession>A0A915D3S6</accession>
<evidence type="ECO:0000313" key="7">
    <source>
        <dbReference type="WBParaSite" id="jg15076"/>
    </source>
</evidence>
<reference evidence="7" key="1">
    <citation type="submission" date="2022-11" db="UniProtKB">
        <authorList>
            <consortium name="WormBaseParasite"/>
        </authorList>
    </citation>
    <scope>IDENTIFICATION</scope>
</reference>
<dbReference type="AlphaFoldDB" id="A0A915D3S6"/>
<sequence>MVLITEKTQIIESDVQLLRNVKTSMMNDTCVYAYLSLISMEVQRKTIVISPYYGFRTNGFNSNLYFGNINEFEVALIPVFVGEAGKIGHWVLAVYEFNSHIKYYDSFANPIASAVKENILSAVIDLNRHRGLNMTFEIIGASNEEMNMQMDGYNCGFHVCINSERYLKNNGIVLKQDFNIACEREKILDRLVTVVNDIEVGTRNRAYFLKKSDNNEDSDIAEIISGEKSTTSKQTMCSQTSINKSKRSKDSIQETKRKNTEAKRIKRMSLNQHTKKK</sequence>
<dbReference type="Gene3D" id="3.40.395.10">
    <property type="entry name" value="Adenoviral Proteinase, Chain A"/>
    <property type="match status" value="1"/>
</dbReference>
<dbReference type="GO" id="GO:0008234">
    <property type="term" value="F:cysteine-type peptidase activity"/>
    <property type="evidence" value="ECO:0007669"/>
    <property type="project" value="InterPro"/>
</dbReference>
<evidence type="ECO:0000256" key="2">
    <source>
        <dbReference type="ARBA" id="ARBA00022670"/>
    </source>
</evidence>
<dbReference type="InterPro" id="IPR003653">
    <property type="entry name" value="Peptidase_C48_C"/>
</dbReference>
<feature type="domain" description="Ubiquitin-like protease family profile" evidence="5">
    <location>
        <begin position="8"/>
        <end position="166"/>
    </location>
</feature>
<comment type="similarity">
    <text evidence="1">Belongs to the peptidase C48 family.</text>
</comment>
<proteinExistence type="inferred from homology"/>